<name>A0A1X7NFL2_9LACT</name>
<keyword evidence="1 12" id="KW-0240">DNA-directed RNA polymerase</keyword>
<dbReference type="InterPro" id="IPR002694">
    <property type="entry name" value="Znf_CHC2"/>
</dbReference>
<dbReference type="InterPro" id="IPR016136">
    <property type="entry name" value="DNA_helicase_N/primase_C"/>
</dbReference>
<evidence type="ECO:0000256" key="10">
    <source>
        <dbReference type="ARBA" id="ARBA00023125"/>
    </source>
</evidence>
<dbReference type="Gene3D" id="3.40.1360.10">
    <property type="match status" value="1"/>
</dbReference>
<evidence type="ECO:0000256" key="1">
    <source>
        <dbReference type="ARBA" id="ARBA00022478"/>
    </source>
</evidence>
<dbReference type="PANTHER" id="PTHR30313:SF2">
    <property type="entry name" value="DNA PRIMASE"/>
    <property type="match status" value="1"/>
</dbReference>
<dbReference type="FunFam" id="3.90.580.10:FF:000001">
    <property type="entry name" value="DNA primase"/>
    <property type="match status" value="1"/>
</dbReference>
<dbReference type="CDD" id="cd03364">
    <property type="entry name" value="TOPRIM_DnaG_primases"/>
    <property type="match status" value="1"/>
</dbReference>
<evidence type="ECO:0000256" key="9">
    <source>
        <dbReference type="ARBA" id="ARBA00022842"/>
    </source>
</evidence>
<dbReference type="GO" id="GO:0003899">
    <property type="term" value="F:DNA-directed RNA polymerase activity"/>
    <property type="evidence" value="ECO:0007669"/>
    <property type="project" value="UniProtKB-UniRule"/>
</dbReference>
<gene>
    <name evidence="12" type="primary">dnaG</name>
    <name evidence="16" type="ORF">SAMN04488700_1892</name>
</gene>
<feature type="domain" description="Toprim" evidence="15">
    <location>
        <begin position="267"/>
        <end position="349"/>
    </location>
</feature>
<proteinExistence type="inferred from homology"/>
<evidence type="ECO:0000259" key="15">
    <source>
        <dbReference type="PROSITE" id="PS50880"/>
    </source>
</evidence>
<evidence type="ECO:0000313" key="17">
    <source>
        <dbReference type="Proteomes" id="UP000193435"/>
    </source>
</evidence>
<dbReference type="PROSITE" id="PS50880">
    <property type="entry name" value="TOPRIM"/>
    <property type="match status" value="1"/>
</dbReference>
<evidence type="ECO:0000313" key="16">
    <source>
        <dbReference type="EMBL" id="SMH36524.1"/>
    </source>
</evidence>
<dbReference type="InterPro" id="IPR036977">
    <property type="entry name" value="DNA_primase_Znf_CHC2"/>
</dbReference>
<dbReference type="InterPro" id="IPR006171">
    <property type="entry name" value="TOPRIM_dom"/>
</dbReference>
<keyword evidence="6 12" id="KW-0479">Metal-binding</keyword>
<keyword evidence="3 12" id="KW-0808">Transferase</keyword>
<dbReference type="STRING" id="1073423.SAMN04488700_1892"/>
<dbReference type="InterPro" id="IPR037068">
    <property type="entry name" value="DNA_primase_core_N_sf"/>
</dbReference>
<keyword evidence="10 12" id="KW-0238">DNA-binding</keyword>
<evidence type="ECO:0000256" key="3">
    <source>
        <dbReference type="ARBA" id="ARBA00022679"/>
    </source>
</evidence>
<comment type="subunit">
    <text evidence="12">Monomer. Interacts with DnaB.</text>
</comment>
<dbReference type="GO" id="GO:0006269">
    <property type="term" value="P:DNA replication, synthesis of primer"/>
    <property type="evidence" value="ECO:0007669"/>
    <property type="project" value="UniProtKB-UniRule"/>
</dbReference>
<keyword evidence="8 12" id="KW-0862">Zinc</keyword>
<keyword evidence="11 12" id="KW-0804">Transcription</keyword>
<organism evidence="16 17">
    <name type="scientific">Carnobacterium iners</name>
    <dbReference type="NCBI Taxonomy" id="1073423"/>
    <lineage>
        <taxon>Bacteria</taxon>
        <taxon>Bacillati</taxon>
        <taxon>Bacillota</taxon>
        <taxon>Bacilli</taxon>
        <taxon>Lactobacillales</taxon>
        <taxon>Carnobacteriaceae</taxon>
        <taxon>Carnobacterium</taxon>
    </lineage>
</organism>
<dbReference type="EMBL" id="FXBJ01000002">
    <property type="protein sequence ID" value="SMH36524.1"/>
    <property type="molecule type" value="Genomic_DNA"/>
</dbReference>
<evidence type="ECO:0000256" key="2">
    <source>
        <dbReference type="ARBA" id="ARBA00022515"/>
    </source>
</evidence>
<dbReference type="PIRSF" id="PIRSF002811">
    <property type="entry name" value="DnaG"/>
    <property type="match status" value="1"/>
</dbReference>
<dbReference type="InterPro" id="IPR034151">
    <property type="entry name" value="TOPRIM_DnaG_bac"/>
</dbReference>
<dbReference type="PANTHER" id="PTHR30313">
    <property type="entry name" value="DNA PRIMASE"/>
    <property type="match status" value="1"/>
</dbReference>
<dbReference type="GO" id="GO:0003677">
    <property type="term" value="F:DNA binding"/>
    <property type="evidence" value="ECO:0007669"/>
    <property type="project" value="UniProtKB-KW"/>
</dbReference>
<evidence type="ECO:0000256" key="4">
    <source>
        <dbReference type="ARBA" id="ARBA00022695"/>
    </source>
</evidence>
<comment type="similarity">
    <text evidence="12 13">Belongs to the DnaG primase family.</text>
</comment>
<comment type="cofactor">
    <cofactor evidence="12 13 14">
        <name>Zn(2+)</name>
        <dbReference type="ChEBI" id="CHEBI:29105"/>
    </cofactor>
    <text evidence="12 13 14">Binds 1 zinc ion per monomer.</text>
</comment>
<protein>
    <recommendedName>
        <fullName evidence="12 13">DNA primase</fullName>
        <ecNumber evidence="12">2.7.7.101</ecNumber>
    </recommendedName>
</protein>
<keyword evidence="9" id="KW-0460">Magnesium</keyword>
<dbReference type="RefSeq" id="WP_085559981.1">
    <property type="nucleotide sequence ID" value="NZ_FOAH01000003.1"/>
</dbReference>
<dbReference type="Pfam" id="PF08275">
    <property type="entry name" value="DNAG_N"/>
    <property type="match status" value="1"/>
</dbReference>
<sequence>MATRIPEEMVNKIRQETNITDIVSQYVQLKKKGKNFFGFCPFHDERTPSFSVTEEKQIFHCFSCGRGGNVYSFLMEVDGLSFPEAVLKTAELSQIEVDQTLFNGGQTNSQNKDSKKDFLLKIHEESLELFHHILLQTTAGEKALAYLLKRGLTQETIETFGIGFAPYERTLLQQYLVGKDYSKELLSETGLFVEKENGDLLDRFSNRIVFPIRNQQGKVVGFSGRLFEASDFETGPKYLNSPETYLFNKRNVLFNFDKARPAVRREKEVILFEGFMDVIAAWQVGIQNGVASMGTSLTNEQIHMLGRITDQVLVAYDGDDAGIEAAKRAADLLIDQTDFDLAILSFPEGMDPDDFIKEKGAPAFKELISHGRDTLFSFKMNYYRRDMNLKNESERLGYIEKILTEMLTITSAVEREMYMKQLAAEFDISIDSLNEQFQQRFYKQQKKRAKEPKRTLPIPEVRSTTFPQVHNQRGKLDSIERAEQLLLNRLFHFEEVRIQLKNLPEEFHFVHDDYQLVYLYYENFQEHAEHALSDTSIEAFIDFVKETHLKNKIVEIEFQSLGVEVVPQEIKDYIDVISRKALLESKLKQAKDEMTEAAKKGDQSQLRVLMIEIVNLSRMLKNG</sequence>
<dbReference type="Gene3D" id="1.10.860.10">
    <property type="entry name" value="DNAb Helicase, Chain A"/>
    <property type="match status" value="1"/>
</dbReference>
<dbReference type="GO" id="GO:0005737">
    <property type="term" value="C:cytoplasm"/>
    <property type="evidence" value="ECO:0007669"/>
    <property type="project" value="TreeGrafter"/>
</dbReference>
<dbReference type="EC" id="2.7.7.101" evidence="12"/>
<comment type="catalytic activity">
    <reaction evidence="12">
        <text>ssDNA + n NTP = ssDNA/pppN(pN)n-1 hybrid + (n-1) diphosphate.</text>
        <dbReference type="EC" id="2.7.7.101"/>
    </reaction>
</comment>
<comment type="domain">
    <text evidence="12">Contains an N-terminal zinc-binding domain, a central core domain that contains the primase activity, and a C-terminal DnaB-binding domain.</text>
</comment>
<dbReference type="OrthoDB" id="9803773at2"/>
<comment type="function">
    <text evidence="12 13">RNA polymerase that catalyzes the synthesis of short RNA molecules used as primers for DNA polymerase during DNA replication.</text>
</comment>
<reference evidence="16 17" key="1">
    <citation type="submission" date="2017-04" db="EMBL/GenBank/DDBJ databases">
        <authorList>
            <person name="Afonso C.L."/>
            <person name="Miller P.J."/>
            <person name="Scott M.A."/>
            <person name="Spackman E."/>
            <person name="Goraichik I."/>
            <person name="Dimitrov K.M."/>
            <person name="Suarez D.L."/>
            <person name="Swayne D.E."/>
        </authorList>
    </citation>
    <scope>NUCLEOTIDE SEQUENCE [LARGE SCALE GENOMIC DNA]</scope>
    <source>
        <strain evidence="16 17">LMG26642</strain>
    </source>
</reference>
<dbReference type="Gene3D" id="3.90.580.10">
    <property type="entry name" value="Zinc finger, CHC2-type domain"/>
    <property type="match status" value="1"/>
</dbReference>
<dbReference type="InterPro" id="IPR050219">
    <property type="entry name" value="DnaG_primase"/>
</dbReference>
<keyword evidence="7 12" id="KW-0863">Zinc-finger</keyword>
<evidence type="ECO:0000256" key="7">
    <source>
        <dbReference type="ARBA" id="ARBA00022771"/>
    </source>
</evidence>
<dbReference type="Pfam" id="PF01807">
    <property type="entry name" value="Zn_ribbon_DnaG"/>
    <property type="match status" value="1"/>
</dbReference>
<dbReference type="InterPro" id="IPR006295">
    <property type="entry name" value="DNA_primase_DnaG"/>
</dbReference>
<dbReference type="NCBIfam" id="TIGR01391">
    <property type="entry name" value="dnaG"/>
    <property type="match status" value="1"/>
</dbReference>
<feature type="zinc finger region" description="CHC2-type" evidence="12 14">
    <location>
        <begin position="40"/>
        <end position="64"/>
    </location>
</feature>
<evidence type="ECO:0000256" key="5">
    <source>
        <dbReference type="ARBA" id="ARBA00022705"/>
    </source>
</evidence>
<evidence type="ECO:0000256" key="12">
    <source>
        <dbReference type="HAMAP-Rule" id="MF_00974"/>
    </source>
</evidence>
<dbReference type="GO" id="GO:1990077">
    <property type="term" value="C:primosome complex"/>
    <property type="evidence" value="ECO:0007669"/>
    <property type="project" value="UniProtKB-KW"/>
</dbReference>
<evidence type="ECO:0000256" key="13">
    <source>
        <dbReference type="PIRNR" id="PIRNR002811"/>
    </source>
</evidence>
<accession>A0A1X7NFL2</accession>
<keyword evidence="4 12" id="KW-0548">Nucleotidyltransferase</keyword>
<evidence type="ECO:0000256" key="6">
    <source>
        <dbReference type="ARBA" id="ARBA00022723"/>
    </source>
</evidence>
<dbReference type="GO" id="GO:0008270">
    <property type="term" value="F:zinc ion binding"/>
    <property type="evidence" value="ECO:0007669"/>
    <property type="project" value="UniProtKB-UniRule"/>
</dbReference>
<dbReference type="SMART" id="SM00400">
    <property type="entry name" value="ZnF_CHCC"/>
    <property type="match status" value="1"/>
</dbReference>
<dbReference type="SMART" id="SM00493">
    <property type="entry name" value="TOPRIM"/>
    <property type="match status" value="1"/>
</dbReference>
<dbReference type="Gene3D" id="3.90.980.10">
    <property type="entry name" value="DNA primase, catalytic core, N-terminal domain"/>
    <property type="match status" value="1"/>
</dbReference>
<dbReference type="InterPro" id="IPR030846">
    <property type="entry name" value="DnaG_bac"/>
</dbReference>
<dbReference type="Pfam" id="PF13155">
    <property type="entry name" value="Toprim_2"/>
    <property type="match status" value="1"/>
</dbReference>
<dbReference type="SUPFAM" id="SSF57783">
    <property type="entry name" value="Zinc beta-ribbon"/>
    <property type="match status" value="1"/>
</dbReference>
<dbReference type="HAMAP" id="MF_00974">
    <property type="entry name" value="DNA_primase_DnaG"/>
    <property type="match status" value="1"/>
</dbReference>
<dbReference type="SUPFAM" id="SSF56731">
    <property type="entry name" value="DNA primase core"/>
    <property type="match status" value="1"/>
</dbReference>
<keyword evidence="2 12" id="KW-0639">Primosome</keyword>
<evidence type="ECO:0000256" key="8">
    <source>
        <dbReference type="ARBA" id="ARBA00022833"/>
    </source>
</evidence>
<evidence type="ECO:0000256" key="14">
    <source>
        <dbReference type="PIRSR" id="PIRSR002811-1"/>
    </source>
</evidence>
<dbReference type="AlphaFoldDB" id="A0A1X7NFL2"/>
<dbReference type="Pfam" id="PF10410">
    <property type="entry name" value="DnaB_bind"/>
    <property type="match status" value="1"/>
</dbReference>
<evidence type="ECO:0000256" key="11">
    <source>
        <dbReference type="ARBA" id="ARBA00023163"/>
    </source>
</evidence>
<keyword evidence="17" id="KW-1185">Reference proteome</keyword>
<dbReference type="InterPro" id="IPR013264">
    <property type="entry name" value="DNAG_N"/>
</dbReference>
<keyword evidence="5 12" id="KW-0235">DNA replication</keyword>
<dbReference type="Proteomes" id="UP000193435">
    <property type="component" value="Unassembled WGS sequence"/>
</dbReference>
<dbReference type="GO" id="GO:0000428">
    <property type="term" value="C:DNA-directed RNA polymerase complex"/>
    <property type="evidence" value="ECO:0007669"/>
    <property type="project" value="UniProtKB-KW"/>
</dbReference>
<dbReference type="InterPro" id="IPR019475">
    <property type="entry name" value="DNA_primase_DnaB-bd"/>
</dbReference>